<organism evidence="2 3">
    <name type="scientific">Caerostris extrusa</name>
    <name type="common">Bark spider</name>
    <name type="synonym">Caerostris bankana</name>
    <dbReference type="NCBI Taxonomy" id="172846"/>
    <lineage>
        <taxon>Eukaryota</taxon>
        <taxon>Metazoa</taxon>
        <taxon>Ecdysozoa</taxon>
        <taxon>Arthropoda</taxon>
        <taxon>Chelicerata</taxon>
        <taxon>Arachnida</taxon>
        <taxon>Araneae</taxon>
        <taxon>Araneomorphae</taxon>
        <taxon>Entelegynae</taxon>
        <taxon>Araneoidea</taxon>
        <taxon>Araneidae</taxon>
        <taxon>Caerostris</taxon>
    </lineage>
</organism>
<dbReference type="EMBL" id="BPLR01015678">
    <property type="protein sequence ID" value="GIY77777.1"/>
    <property type="molecule type" value="Genomic_DNA"/>
</dbReference>
<gene>
    <name evidence="2" type="ORF">CEXT_444601</name>
</gene>
<name>A0AAV4W524_CAEEX</name>
<comment type="caution">
    <text evidence="2">The sequence shown here is derived from an EMBL/GenBank/DDBJ whole genome shotgun (WGS) entry which is preliminary data.</text>
</comment>
<evidence type="ECO:0000313" key="2">
    <source>
        <dbReference type="EMBL" id="GIY77777.1"/>
    </source>
</evidence>
<feature type="transmembrane region" description="Helical" evidence="1">
    <location>
        <begin position="111"/>
        <end position="132"/>
    </location>
</feature>
<dbReference type="AlphaFoldDB" id="A0AAV4W524"/>
<keyword evidence="3" id="KW-1185">Reference proteome</keyword>
<protein>
    <submittedName>
        <fullName evidence="2">Uncharacterized protein</fullName>
    </submittedName>
</protein>
<sequence length="144" mass="14935">MEVILKRQIKASTKGNKAAQHGGAGDVGVSVAGASGVPAPGPGEGGPVGLSRLPIMHDPGLAPPSSALLCGPATVNFPSSLSGVNPTRTVPIPTYVFPQHNLEQPNPTVDVFFILVLVAPRLLTSFYCFFFLCPTTCLIRGLDD</sequence>
<keyword evidence="1" id="KW-0472">Membrane</keyword>
<reference evidence="2 3" key="1">
    <citation type="submission" date="2021-06" db="EMBL/GenBank/DDBJ databases">
        <title>Caerostris extrusa draft genome.</title>
        <authorList>
            <person name="Kono N."/>
            <person name="Arakawa K."/>
        </authorList>
    </citation>
    <scope>NUCLEOTIDE SEQUENCE [LARGE SCALE GENOMIC DNA]</scope>
</reference>
<keyword evidence="1" id="KW-1133">Transmembrane helix</keyword>
<proteinExistence type="predicted"/>
<evidence type="ECO:0000256" key="1">
    <source>
        <dbReference type="SAM" id="Phobius"/>
    </source>
</evidence>
<dbReference type="Proteomes" id="UP001054945">
    <property type="component" value="Unassembled WGS sequence"/>
</dbReference>
<accession>A0AAV4W524</accession>
<keyword evidence="1" id="KW-0812">Transmembrane</keyword>
<evidence type="ECO:0000313" key="3">
    <source>
        <dbReference type="Proteomes" id="UP001054945"/>
    </source>
</evidence>